<gene>
    <name evidence="1" type="ORF">TraAM80_01773</name>
</gene>
<dbReference type="EMBL" id="MKGL01000038">
    <property type="protein sequence ID" value="RNF10037.1"/>
    <property type="molecule type" value="Genomic_DNA"/>
</dbReference>
<proteinExistence type="predicted"/>
<evidence type="ECO:0000313" key="2">
    <source>
        <dbReference type="Proteomes" id="UP000283634"/>
    </source>
</evidence>
<dbReference type="RefSeq" id="XP_029241310.1">
    <property type="nucleotide sequence ID" value="XM_029378803.1"/>
</dbReference>
<dbReference type="Proteomes" id="UP000283634">
    <property type="component" value="Unassembled WGS sequence"/>
</dbReference>
<comment type="caution">
    <text evidence="1">The sequence shown here is derived from an EMBL/GenBank/DDBJ whole genome shotgun (WGS) entry which is preliminary data.</text>
</comment>
<protein>
    <submittedName>
        <fullName evidence="1">Uncharacterized protein</fullName>
    </submittedName>
</protein>
<dbReference type="GeneID" id="40325706"/>
<accession>A0A422NX32</accession>
<sequence length="158" mass="17298">MVVLFSTYGGVTEAMREALLQEHYLPRSLDWDTLKRSSCLAWRRVLNSYEHLFATVERATGLCSVASFGVPFTALLPSLNPLLPVDQLGQLATVNEFMVCLCTPISQKGLGVLSSHILPSNALASSIRQFYWDGAEGNFPAAVLQVKGNCALLLLLVR</sequence>
<dbReference type="OrthoDB" id="244805at2759"/>
<evidence type="ECO:0000313" key="1">
    <source>
        <dbReference type="EMBL" id="RNF10037.1"/>
    </source>
</evidence>
<name>A0A422NX32_TRYRA</name>
<reference evidence="1 2" key="1">
    <citation type="journal article" date="2018" name="BMC Genomics">
        <title>Genomic comparison of Trypanosoma conorhini and Trypanosoma rangeli to Trypanosoma cruzi strains of high and low virulence.</title>
        <authorList>
            <person name="Bradwell K.R."/>
            <person name="Koparde V.N."/>
            <person name="Matveyev A.V."/>
            <person name="Serrano M.G."/>
            <person name="Alves J.M."/>
            <person name="Parikh H."/>
            <person name="Huang B."/>
            <person name="Lee V."/>
            <person name="Espinosa-Alvarez O."/>
            <person name="Ortiz P.A."/>
            <person name="Costa-Martins A.G."/>
            <person name="Teixeira M.M."/>
            <person name="Buck G.A."/>
        </authorList>
    </citation>
    <scope>NUCLEOTIDE SEQUENCE [LARGE SCALE GENOMIC DNA]</scope>
    <source>
        <strain evidence="1 2">AM80</strain>
    </source>
</reference>
<keyword evidence="2" id="KW-1185">Reference proteome</keyword>
<dbReference type="AlphaFoldDB" id="A0A422NX32"/>
<organism evidence="1 2">
    <name type="scientific">Trypanosoma rangeli</name>
    <dbReference type="NCBI Taxonomy" id="5698"/>
    <lineage>
        <taxon>Eukaryota</taxon>
        <taxon>Discoba</taxon>
        <taxon>Euglenozoa</taxon>
        <taxon>Kinetoplastea</taxon>
        <taxon>Metakinetoplastina</taxon>
        <taxon>Trypanosomatida</taxon>
        <taxon>Trypanosomatidae</taxon>
        <taxon>Trypanosoma</taxon>
        <taxon>Herpetosoma</taxon>
    </lineage>
</organism>